<evidence type="ECO:0000313" key="3">
    <source>
        <dbReference type="Proteomes" id="UP000219329"/>
    </source>
</evidence>
<dbReference type="Proteomes" id="UP000219329">
    <property type="component" value="Unassembled WGS sequence"/>
</dbReference>
<sequence>MNTWILKFFCILLISTTAWSADNDQSPNIQSSLEEFREFSEAMQGRWMSEIIWITDWPGFGRKGDTVTGYAEWQVGLDGKVVDGRQYVGPGSGRSLIYYNEYTKQITEHVVTSGGNIWVHYIYKNNGEWNYKITGSTGDGKEVTGSAIRYISDGGQTHRWVGEMFIEGEDLDPLRDTFRRIGD</sequence>
<dbReference type="EMBL" id="NTJZ01000009">
    <property type="protein sequence ID" value="PDH33350.1"/>
    <property type="molecule type" value="Genomic_DNA"/>
</dbReference>
<keyword evidence="1" id="KW-0732">Signal</keyword>
<accession>A0A2A5WA54</accession>
<evidence type="ECO:0000313" key="2">
    <source>
        <dbReference type="EMBL" id="PDH33350.1"/>
    </source>
</evidence>
<dbReference type="AlphaFoldDB" id="A0A2A5WA54"/>
<proteinExistence type="predicted"/>
<comment type="caution">
    <text evidence="2">The sequence shown here is derived from an EMBL/GenBank/DDBJ whole genome shotgun (WGS) entry which is preliminary data.</text>
</comment>
<gene>
    <name evidence="2" type="ORF">CNF02_09170</name>
</gene>
<feature type="signal peptide" evidence="1">
    <location>
        <begin position="1"/>
        <end position="20"/>
    </location>
</feature>
<protein>
    <recommendedName>
        <fullName evidence="4">DUF1579 domain-containing protein</fullName>
    </recommendedName>
</protein>
<organism evidence="2 3">
    <name type="scientific">OM182 bacterium MED-G28</name>
    <dbReference type="NCBI Taxonomy" id="1986256"/>
    <lineage>
        <taxon>Bacteria</taxon>
        <taxon>Pseudomonadati</taxon>
        <taxon>Pseudomonadota</taxon>
        <taxon>Gammaproteobacteria</taxon>
        <taxon>OMG group</taxon>
        <taxon>OM182 clade</taxon>
    </lineage>
</organism>
<reference evidence="2 3" key="1">
    <citation type="submission" date="2017-08" db="EMBL/GenBank/DDBJ databases">
        <title>Fine stratification of microbial communities through a metagenomic profile of the photic zone.</title>
        <authorList>
            <person name="Haro-Moreno J.M."/>
            <person name="Lopez-Perez M."/>
            <person name="De La Torre J."/>
            <person name="Picazo A."/>
            <person name="Camacho A."/>
            <person name="Rodriguez-Valera F."/>
        </authorList>
    </citation>
    <scope>NUCLEOTIDE SEQUENCE [LARGE SCALE GENOMIC DNA]</scope>
    <source>
        <strain evidence="2">MED-G28</strain>
    </source>
</reference>
<name>A0A2A5WA54_9GAMM</name>
<evidence type="ECO:0008006" key="4">
    <source>
        <dbReference type="Google" id="ProtNLM"/>
    </source>
</evidence>
<feature type="chain" id="PRO_5012563012" description="DUF1579 domain-containing protein" evidence="1">
    <location>
        <begin position="21"/>
        <end position="183"/>
    </location>
</feature>
<evidence type="ECO:0000256" key="1">
    <source>
        <dbReference type="SAM" id="SignalP"/>
    </source>
</evidence>